<dbReference type="Gene3D" id="3.30.70.2970">
    <property type="entry name" value="Protein of unknown function (DUF541), domain 2"/>
    <property type="match status" value="1"/>
</dbReference>
<accession>X0XFU1</accession>
<evidence type="ECO:0008006" key="2">
    <source>
        <dbReference type="Google" id="ProtNLM"/>
    </source>
</evidence>
<reference evidence="1" key="1">
    <citation type="journal article" date="2014" name="Front. Microbiol.">
        <title>High frequency of phylogenetically diverse reductive dehalogenase-homologous genes in deep subseafloor sedimentary metagenomes.</title>
        <authorList>
            <person name="Kawai M."/>
            <person name="Futagami T."/>
            <person name="Toyoda A."/>
            <person name="Takaki Y."/>
            <person name="Nishi S."/>
            <person name="Hori S."/>
            <person name="Arai W."/>
            <person name="Tsubouchi T."/>
            <person name="Morono Y."/>
            <person name="Uchiyama I."/>
            <person name="Ito T."/>
            <person name="Fujiyama A."/>
            <person name="Inagaki F."/>
            <person name="Takami H."/>
        </authorList>
    </citation>
    <scope>NUCLEOTIDE SEQUENCE</scope>
    <source>
        <strain evidence="1">Expedition CK06-06</strain>
    </source>
</reference>
<feature type="non-terminal residue" evidence="1">
    <location>
        <position position="140"/>
    </location>
</feature>
<dbReference type="InterPro" id="IPR007497">
    <property type="entry name" value="SIMPL/DUF541"/>
</dbReference>
<dbReference type="Pfam" id="PF04402">
    <property type="entry name" value="SIMPL"/>
    <property type="match status" value="1"/>
</dbReference>
<dbReference type="GO" id="GO:0006974">
    <property type="term" value="P:DNA damage response"/>
    <property type="evidence" value="ECO:0007669"/>
    <property type="project" value="TreeGrafter"/>
</dbReference>
<comment type="caution">
    <text evidence="1">The sequence shown here is derived from an EMBL/GenBank/DDBJ whole genome shotgun (WGS) entry which is preliminary data.</text>
</comment>
<dbReference type="PANTHER" id="PTHR34387:SF2">
    <property type="entry name" value="SLR1258 PROTEIN"/>
    <property type="match status" value="1"/>
</dbReference>
<dbReference type="PANTHER" id="PTHR34387">
    <property type="entry name" value="SLR1258 PROTEIN"/>
    <property type="match status" value="1"/>
</dbReference>
<dbReference type="AlphaFoldDB" id="X0XFU1"/>
<dbReference type="EMBL" id="BARS01048230">
    <property type="protein sequence ID" value="GAG34302.1"/>
    <property type="molecule type" value="Genomic_DNA"/>
</dbReference>
<name>X0XFU1_9ZZZZ</name>
<gene>
    <name evidence="1" type="ORF">S01H1_72330</name>
</gene>
<sequence length="140" mass="15866">MIVSFTVGIQNKIKESRYIGQDIELRNTITVMGTGKVYAKPDLALTSFSVVTEKKTVAEAVEENTGKMNAIISLMKEEGVEEKDLKTTTFNIYPRYEYHREAEIGIWPSPEGKRVLVGYEVRQTLEVKIRNIEKIGVVIL</sequence>
<organism evidence="1">
    <name type="scientific">marine sediment metagenome</name>
    <dbReference type="NCBI Taxonomy" id="412755"/>
    <lineage>
        <taxon>unclassified sequences</taxon>
        <taxon>metagenomes</taxon>
        <taxon>ecological metagenomes</taxon>
    </lineage>
</organism>
<proteinExistence type="predicted"/>
<protein>
    <recommendedName>
        <fullName evidence="2">SIMPL domain-containing protein</fullName>
    </recommendedName>
</protein>
<evidence type="ECO:0000313" key="1">
    <source>
        <dbReference type="EMBL" id="GAG34302.1"/>
    </source>
</evidence>
<dbReference type="InterPro" id="IPR052022">
    <property type="entry name" value="26kDa_periplasmic_antigen"/>
</dbReference>